<gene>
    <name evidence="8" type="ORF">KAJ71_13085</name>
</gene>
<dbReference type="Proteomes" id="UP001165275">
    <property type="component" value="Unassembled WGS sequence"/>
</dbReference>
<dbReference type="SUPFAM" id="SSF103481">
    <property type="entry name" value="Multidrug resistance efflux transporter EmrE"/>
    <property type="match status" value="2"/>
</dbReference>
<proteinExistence type="predicted"/>
<feature type="transmembrane region" description="Helical" evidence="6">
    <location>
        <begin position="85"/>
        <end position="105"/>
    </location>
</feature>
<dbReference type="Pfam" id="PF00892">
    <property type="entry name" value="EamA"/>
    <property type="match status" value="2"/>
</dbReference>
<evidence type="ECO:0000313" key="8">
    <source>
        <dbReference type="EMBL" id="MCL1029950.1"/>
    </source>
</evidence>
<dbReference type="EMBL" id="JAGQDC010000009">
    <property type="protein sequence ID" value="MCL1029950.1"/>
    <property type="molecule type" value="Genomic_DNA"/>
</dbReference>
<dbReference type="InterPro" id="IPR037185">
    <property type="entry name" value="EmrE-like"/>
</dbReference>
<evidence type="ECO:0000256" key="3">
    <source>
        <dbReference type="ARBA" id="ARBA00022692"/>
    </source>
</evidence>
<evidence type="ECO:0000256" key="1">
    <source>
        <dbReference type="ARBA" id="ARBA00004651"/>
    </source>
</evidence>
<comment type="subcellular location">
    <subcellularLocation>
        <location evidence="1">Cell membrane</location>
        <topology evidence="1">Multi-pass membrane protein</topology>
    </subcellularLocation>
</comment>
<keyword evidence="9" id="KW-1185">Reference proteome</keyword>
<feature type="transmembrane region" description="Helical" evidence="6">
    <location>
        <begin position="143"/>
        <end position="162"/>
    </location>
</feature>
<feature type="domain" description="EamA" evidence="7">
    <location>
        <begin position="2"/>
        <end position="129"/>
    </location>
</feature>
<reference evidence="8" key="1">
    <citation type="submission" date="2021-04" db="EMBL/GenBank/DDBJ databases">
        <title>Genome sequence of Serratia sp. arafor3.</title>
        <authorList>
            <person name="Besaury L."/>
        </authorList>
    </citation>
    <scope>NUCLEOTIDE SEQUENCE</scope>
    <source>
        <strain evidence="8">Arafor3</strain>
    </source>
</reference>
<evidence type="ECO:0000256" key="4">
    <source>
        <dbReference type="ARBA" id="ARBA00022989"/>
    </source>
</evidence>
<protein>
    <submittedName>
        <fullName evidence="8">DMT family transporter</fullName>
    </submittedName>
</protein>
<evidence type="ECO:0000259" key="7">
    <source>
        <dbReference type="Pfam" id="PF00892"/>
    </source>
</evidence>
<evidence type="ECO:0000313" key="9">
    <source>
        <dbReference type="Proteomes" id="UP001165275"/>
    </source>
</evidence>
<feature type="transmembrane region" description="Helical" evidence="6">
    <location>
        <begin position="260"/>
        <end position="279"/>
    </location>
</feature>
<evidence type="ECO:0000256" key="6">
    <source>
        <dbReference type="SAM" id="Phobius"/>
    </source>
</evidence>
<evidence type="ECO:0000256" key="2">
    <source>
        <dbReference type="ARBA" id="ARBA00022475"/>
    </source>
</evidence>
<keyword evidence="4 6" id="KW-1133">Transmembrane helix</keyword>
<feature type="transmembrane region" description="Helical" evidence="6">
    <location>
        <begin position="28"/>
        <end position="50"/>
    </location>
</feature>
<sequence>MGLMAAICWGGTDFLVGINARAVGVRRAVLFSQAVGLVVLTLLLLSMPLRVFDVPIAIWGLALVAAGLIVVGALALSHAFALGKAALIAPLVTSYGAVTALLSWISGERLGVFTVLGLAICMLGVILTAMNVNRQTETSAMRLPLLFALLASLCYGCSFWLQGRYTLPVLGPDLSLWMGYAVGLTALLIFGDRKKLLACPNLRQSGLLLAASLLNLAGFAAFAVGSGHGSLSVVTVLSTLSGGVAALLGALLLGERLSGVQWLGVMTVLAGALLLQVNLPGV</sequence>
<feature type="domain" description="EamA" evidence="7">
    <location>
        <begin position="145"/>
        <end position="275"/>
    </location>
</feature>
<keyword evidence="5 6" id="KW-0472">Membrane</keyword>
<organism evidence="8 9">
    <name type="scientific">Serratia silvae</name>
    <dbReference type="NCBI Taxonomy" id="2824122"/>
    <lineage>
        <taxon>Bacteria</taxon>
        <taxon>Pseudomonadati</taxon>
        <taxon>Pseudomonadota</taxon>
        <taxon>Gammaproteobacteria</taxon>
        <taxon>Enterobacterales</taxon>
        <taxon>Yersiniaceae</taxon>
        <taxon>Serratia</taxon>
    </lineage>
</organism>
<evidence type="ECO:0000256" key="5">
    <source>
        <dbReference type="ARBA" id="ARBA00023136"/>
    </source>
</evidence>
<keyword evidence="3 6" id="KW-0812">Transmembrane</keyword>
<feature type="transmembrane region" description="Helical" evidence="6">
    <location>
        <begin position="56"/>
        <end position="76"/>
    </location>
</feature>
<feature type="transmembrane region" description="Helical" evidence="6">
    <location>
        <begin position="231"/>
        <end position="253"/>
    </location>
</feature>
<feature type="transmembrane region" description="Helical" evidence="6">
    <location>
        <begin position="205"/>
        <end position="225"/>
    </location>
</feature>
<keyword evidence="2" id="KW-1003">Cell membrane</keyword>
<dbReference type="InterPro" id="IPR000620">
    <property type="entry name" value="EamA_dom"/>
</dbReference>
<comment type="caution">
    <text evidence="8">The sequence shown here is derived from an EMBL/GenBank/DDBJ whole genome shotgun (WGS) entry which is preliminary data.</text>
</comment>
<feature type="transmembrane region" description="Helical" evidence="6">
    <location>
        <begin position="111"/>
        <end position="131"/>
    </location>
</feature>
<name>A0ABT0KD47_9GAMM</name>
<feature type="transmembrane region" description="Helical" evidence="6">
    <location>
        <begin position="174"/>
        <end position="193"/>
    </location>
</feature>
<dbReference type="Gene3D" id="1.10.3730.20">
    <property type="match status" value="1"/>
</dbReference>
<accession>A0ABT0KD47</accession>